<feature type="domain" description="LicD/FKTN/FKRP nucleotidyltransferase" evidence="1">
    <location>
        <begin position="29"/>
        <end position="245"/>
    </location>
</feature>
<proteinExistence type="predicted"/>
<dbReference type="Pfam" id="PF04991">
    <property type="entry name" value="LicD"/>
    <property type="match status" value="1"/>
</dbReference>
<protein>
    <submittedName>
        <fullName evidence="2">Lipopolysaccharide cholinephosphotransferase</fullName>
    </submittedName>
</protein>
<dbReference type="STRING" id="645274.SAMN04487901_101128"/>
<dbReference type="PANTHER" id="PTHR43404:SF2">
    <property type="entry name" value="LIPOPOLYSACCHARIDE CHOLINEPHOSPHOTRANSFERASE LICD"/>
    <property type="match status" value="1"/>
</dbReference>
<reference evidence="3" key="1">
    <citation type="submission" date="2016-10" db="EMBL/GenBank/DDBJ databases">
        <authorList>
            <person name="Varghese N."/>
            <person name="Submissions S."/>
        </authorList>
    </citation>
    <scope>NUCLEOTIDE SEQUENCE [LARGE SCALE GENOMIC DNA]</scope>
    <source>
        <strain evidence="3">BP1-148</strain>
    </source>
</reference>
<dbReference type="InterPro" id="IPR052942">
    <property type="entry name" value="LPS_cholinephosphotransferase"/>
</dbReference>
<dbReference type="GO" id="GO:0009100">
    <property type="term" value="P:glycoprotein metabolic process"/>
    <property type="evidence" value="ECO:0007669"/>
    <property type="project" value="UniProtKB-ARBA"/>
</dbReference>
<dbReference type="Proteomes" id="UP000198779">
    <property type="component" value="Unassembled WGS sequence"/>
</dbReference>
<dbReference type="GO" id="GO:0016740">
    <property type="term" value="F:transferase activity"/>
    <property type="evidence" value="ECO:0007669"/>
    <property type="project" value="UniProtKB-KW"/>
</dbReference>
<evidence type="ECO:0000259" key="1">
    <source>
        <dbReference type="Pfam" id="PF04991"/>
    </source>
</evidence>
<dbReference type="InterPro" id="IPR007074">
    <property type="entry name" value="LicD/FKTN/FKRP_NTP_transf"/>
</dbReference>
<organism evidence="2 3">
    <name type="scientific">Prevotella communis</name>
    <dbReference type="NCBI Taxonomy" id="2913614"/>
    <lineage>
        <taxon>Bacteria</taxon>
        <taxon>Pseudomonadati</taxon>
        <taxon>Bacteroidota</taxon>
        <taxon>Bacteroidia</taxon>
        <taxon>Bacteroidales</taxon>
        <taxon>Prevotellaceae</taxon>
        <taxon>Prevotella</taxon>
    </lineage>
</organism>
<evidence type="ECO:0000313" key="2">
    <source>
        <dbReference type="EMBL" id="SDG15377.1"/>
    </source>
</evidence>
<accession>A0A1G7RX81</accession>
<dbReference type="PANTHER" id="PTHR43404">
    <property type="entry name" value="LIPOPOLYSACCHARIDE CHOLINEPHOSPHOTRANSFERASE LICD"/>
    <property type="match status" value="1"/>
</dbReference>
<keyword evidence="2" id="KW-0808">Transferase</keyword>
<gene>
    <name evidence="2" type="ORF">SAMN04487901_101128</name>
</gene>
<dbReference type="AlphaFoldDB" id="A0A1G7RX81"/>
<dbReference type="RefSeq" id="WP_091813585.1">
    <property type="nucleotide sequence ID" value="NZ_FNCQ01000001.1"/>
</dbReference>
<dbReference type="EMBL" id="FNCQ01000001">
    <property type="protein sequence ID" value="SDG15377.1"/>
    <property type="molecule type" value="Genomic_DNA"/>
</dbReference>
<keyword evidence="3" id="KW-1185">Reference proteome</keyword>
<name>A0A1G7RX81_9BACT</name>
<sequence length="282" mass="33732">MRLYNETNYDIHILQQKIMGNLKAIDQVCREHGLRYYLWAGSMLGAVRHQGFIPWDDDMDICMPRPDYEKLLAHWKEWLPAPYEVISAENDPTYPYPFAKIEDASTTVLERPDFPFLEGIYIDVFPIDGVPSDEKERQKHFKRYKFWRHLLFLRGRNPFKHGYGPRSWYPWLLHQVFSLEDLQKRVKRLMTKYYYDSSEYVADYDDGVRGAIKKTILGTPQPYAFADTTFMGVERADEYLSNKYGDYMQLPPKEKQIQHHFFRMDLNQPYRETTIEEVRAKV</sequence>
<evidence type="ECO:0000313" key="3">
    <source>
        <dbReference type="Proteomes" id="UP000198779"/>
    </source>
</evidence>